<protein>
    <submittedName>
        <fullName evidence="1">Uncharacterized protein</fullName>
    </submittedName>
</protein>
<sequence>MKQFTWIFWFALIPLFILASCSSPGSSSQDGELIRQFKSKAGDFALHIPKSWEGKVEIEETEERVVFSHAANKPGGVLFIIQTWSREKWDAEAIKASFALLRE</sequence>
<dbReference type="AlphaFoldDB" id="A0A3M8DDK0"/>
<name>A0A3M8DDK0_9BACL</name>
<dbReference type="EMBL" id="RHHT01000002">
    <property type="protein sequence ID" value="RNB86104.1"/>
    <property type="molecule type" value="Genomic_DNA"/>
</dbReference>
<evidence type="ECO:0000313" key="1">
    <source>
        <dbReference type="EMBL" id="RNB86104.1"/>
    </source>
</evidence>
<dbReference type="PROSITE" id="PS51257">
    <property type="entry name" value="PROKAR_LIPOPROTEIN"/>
    <property type="match status" value="1"/>
</dbReference>
<reference evidence="1 2" key="1">
    <citation type="submission" date="2018-10" db="EMBL/GenBank/DDBJ databases">
        <title>Phylogenomics of Brevibacillus.</title>
        <authorList>
            <person name="Dunlap C."/>
        </authorList>
    </citation>
    <scope>NUCLEOTIDE SEQUENCE [LARGE SCALE GENOMIC DNA]</scope>
    <source>
        <strain evidence="1 2">JCM 15085</strain>
    </source>
</reference>
<dbReference type="RefSeq" id="WP_122911614.1">
    <property type="nucleotide sequence ID" value="NZ_RHHT01000002.1"/>
</dbReference>
<organism evidence="1 2">
    <name type="scientific">Brevibacillus panacihumi</name>
    <dbReference type="NCBI Taxonomy" id="497735"/>
    <lineage>
        <taxon>Bacteria</taxon>
        <taxon>Bacillati</taxon>
        <taxon>Bacillota</taxon>
        <taxon>Bacilli</taxon>
        <taxon>Bacillales</taxon>
        <taxon>Paenibacillaceae</taxon>
        <taxon>Brevibacillus</taxon>
    </lineage>
</organism>
<gene>
    <name evidence="1" type="ORF">EDM58_00685</name>
</gene>
<evidence type="ECO:0000313" key="2">
    <source>
        <dbReference type="Proteomes" id="UP000281915"/>
    </source>
</evidence>
<dbReference type="Proteomes" id="UP000281915">
    <property type="component" value="Unassembled WGS sequence"/>
</dbReference>
<accession>A0A3M8DDK0</accession>
<proteinExistence type="predicted"/>
<comment type="caution">
    <text evidence="1">The sequence shown here is derived from an EMBL/GenBank/DDBJ whole genome shotgun (WGS) entry which is preliminary data.</text>
</comment>